<dbReference type="AlphaFoldDB" id="A0A7C4ARN0"/>
<evidence type="ECO:0000313" key="4">
    <source>
        <dbReference type="EMBL" id="HGH60800.1"/>
    </source>
</evidence>
<gene>
    <name evidence="4" type="ORF">ENV54_05820</name>
</gene>
<name>A0A7C4ARN0_9BACT</name>
<feature type="compositionally biased region" description="Basic and acidic residues" evidence="3">
    <location>
        <begin position="41"/>
        <end position="55"/>
    </location>
</feature>
<dbReference type="PANTHER" id="PTHR30160:SF1">
    <property type="entry name" value="LIPOPOLYSACCHARIDE 1,2-N-ACETYLGLUCOSAMINETRANSFERASE-RELATED"/>
    <property type="match status" value="1"/>
</dbReference>
<dbReference type="Pfam" id="PF01075">
    <property type="entry name" value="Glyco_transf_9"/>
    <property type="match status" value="1"/>
</dbReference>
<dbReference type="Gene3D" id="3.40.50.2000">
    <property type="entry name" value="Glycogen Phosphorylase B"/>
    <property type="match status" value="2"/>
</dbReference>
<proteinExistence type="predicted"/>
<dbReference type="GO" id="GO:0008713">
    <property type="term" value="F:ADP-heptose-lipopolysaccharide heptosyltransferase activity"/>
    <property type="evidence" value="ECO:0007669"/>
    <property type="project" value="TreeGrafter"/>
</dbReference>
<feature type="compositionally biased region" description="Basic and acidic residues" evidence="3">
    <location>
        <begin position="19"/>
        <end position="32"/>
    </location>
</feature>
<dbReference type="GO" id="GO:0009244">
    <property type="term" value="P:lipopolysaccharide core region biosynthetic process"/>
    <property type="evidence" value="ECO:0007669"/>
    <property type="project" value="TreeGrafter"/>
</dbReference>
<protein>
    <submittedName>
        <fullName evidence="4">Glycosyltransferase family 9 protein</fullName>
    </submittedName>
</protein>
<feature type="region of interest" description="Disordered" evidence="3">
    <location>
        <begin position="1"/>
        <end position="55"/>
    </location>
</feature>
<evidence type="ECO:0000256" key="3">
    <source>
        <dbReference type="SAM" id="MobiDB-lite"/>
    </source>
</evidence>
<dbReference type="GO" id="GO:0005829">
    <property type="term" value="C:cytosol"/>
    <property type="evidence" value="ECO:0007669"/>
    <property type="project" value="TreeGrafter"/>
</dbReference>
<accession>A0A7C4ARN0</accession>
<keyword evidence="1" id="KW-0328">Glycosyltransferase</keyword>
<reference evidence="4" key="1">
    <citation type="journal article" date="2020" name="mSystems">
        <title>Genome- and Community-Level Interaction Insights into Carbon Utilization and Element Cycling Functions of Hydrothermarchaeota in Hydrothermal Sediment.</title>
        <authorList>
            <person name="Zhou Z."/>
            <person name="Liu Y."/>
            <person name="Xu W."/>
            <person name="Pan J."/>
            <person name="Luo Z.H."/>
            <person name="Li M."/>
        </authorList>
    </citation>
    <scope>NUCLEOTIDE SEQUENCE [LARGE SCALE GENOMIC DNA]</scope>
    <source>
        <strain evidence="4">SpSt-769</strain>
    </source>
</reference>
<organism evidence="4">
    <name type="scientific">Desulfomonile tiedjei</name>
    <dbReference type="NCBI Taxonomy" id="2358"/>
    <lineage>
        <taxon>Bacteria</taxon>
        <taxon>Pseudomonadati</taxon>
        <taxon>Thermodesulfobacteriota</taxon>
        <taxon>Desulfomonilia</taxon>
        <taxon>Desulfomonilales</taxon>
        <taxon>Desulfomonilaceae</taxon>
        <taxon>Desulfomonile</taxon>
    </lineage>
</organism>
<sequence>MERSPPCLSLGDISASRLKTSEGRRGRSEPRSAGKASAIADLRDKAESGDSDPRAMDLNHKRVLIIKPSSLGDVVHALPVVHAIKRGYPQCYVAWIVQSSFAGILENDPTIDELIPIAIPSTSDPAAQRGAYRKAALATAASIRDLRRRFHRSPFDLALDLHASFRSGLFGLACRGARRIGFSDAKELNTWFQHELVQCSEAAVHAVDKNLEYARYLGVEPKPEDFRVVVGDQQRQRVQSFLAERGVAGGARLVYVNPCARWATKLWNVDAWAKVCGQLRERSGMHIVLGGAASDRPYLDAIRAAAHTDLLITAGELSLSESAALLELSDLYLGVDSGPMHIAAFLDTPVVALFGPTDPAKVGPYGEGHEVVRREGLPCLGCRKRSCDNRRCMDELDPVELAQICQAVLARRSTARSCLSRGFKS</sequence>
<comment type="caution">
    <text evidence="4">The sequence shown here is derived from an EMBL/GenBank/DDBJ whole genome shotgun (WGS) entry which is preliminary data.</text>
</comment>
<dbReference type="PANTHER" id="PTHR30160">
    <property type="entry name" value="TETRAACYLDISACCHARIDE 4'-KINASE-RELATED"/>
    <property type="match status" value="1"/>
</dbReference>
<dbReference type="InterPro" id="IPR002201">
    <property type="entry name" value="Glyco_trans_9"/>
</dbReference>
<dbReference type="EMBL" id="DTGT01000183">
    <property type="protein sequence ID" value="HGH60800.1"/>
    <property type="molecule type" value="Genomic_DNA"/>
</dbReference>
<dbReference type="InterPro" id="IPR051199">
    <property type="entry name" value="LPS_LOS_Heptosyltrfase"/>
</dbReference>
<evidence type="ECO:0000256" key="1">
    <source>
        <dbReference type="ARBA" id="ARBA00022676"/>
    </source>
</evidence>
<dbReference type="CDD" id="cd03789">
    <property type="entry name" value="GT9_LPS_heptosyltransferase"/>
    <property type="match status" value="1"/>
</dbReference>
<dbReference type="SUPFAM" id="SSF53756">
    <property type="entry name" value="UDP-Glycosyltransferase/glycogen phosphorylase"/>
    <property type="match status" value="1"/>
</dbReference>
<keyword evidence="2 4" id="KW-0808">Transferase</keyword>
<evidence type="ECO:0000256" key="2">
    <source>
        <dbReference type="ARBA" id="ARBA00022679"/>
    </source>
</evidence>